<dbReference type="PROSITE" id="PS00375">
    <property type="entry name" value="UDPGT"/>
    <property type="match status" value="1"/>
</dbReference>
<gene>
    <name evidence="7" type="ORF">GOP47_0007419</name>
</gene>
<keyword evidence="2 4" id="KW-0328">Glycosyltransferase</keyword>
<protein>
    <recommendedName>
        <fullName evidence="5">Glycosyltransferase</fullName>
        <ecNumber evidence="5">2.4.1.-</ecNumber>
    </recommendedName>
</protein>
<dbReference type="SUPFAM" id="SSF53756">
    <property type="entry name" value="UDP-Glycosyltransferase/glycogen phosphorylase"/>
    <property type="match status" value="1"/>
</dbReference>
<dbReference type="Gene3D" id="3.40.50.2000">
    <property type="entry name" value="Glycogen Phosphorylase B"/>
    <property type="match status" value="2"/>
</dbReference>
<evidence type="ECO:0000256" key="4">
    <source>
        <dbReference type="RuleBase" id="RU003718"/>
    </source>
</evidence>
<dbReference type="Pfam" id="PF26168">
    <property type="entry name" value="Glyco_transf_N"/>
    <property type="match status" value="1"/>
</dbReference>
<dbReference type="EMBL" id="JABFUD020000007">
    <property type="protein sequence ID" value="KAI5077595.1"/>
    <property type="molecule type" value="Genomic_DNA"/>
</dbReference>
<evidence type="ECO:0000313" key="8">
    <source>
        <dbReference type="Proteomes" id="UP000886520"/>
    </source>
</evidence>
<comment type="similarity">
    <text evidence="1 4">Belongs to the UDP-glycosyltransferase family.</text>
</comment>
<accession>A0A9D4V0N7</accession>
<name>A0A9D4V0N7_ADICA</name>
<dbReference type="OrthoDB" id="5835829at2759"/>
<evidence type="ECO:0000256" key="5">
    <source>
        <dbReference type="RuleBase" id="RU362057"/>
    </source>
</evidence>
<dbReference type="GO" id="GO:0080043">
    <property type="term" value="F:quercetin 3-O-glucosyltransferase activity"/>
    <property type="evidence" value="ECO:0007669"/>
    <property type="project" value="TreeGrafter"/>
</dbReference>
<feature type="domain" description="Glycosyltransferase N-terminal" evidence="6">
    <location>
        <begin position="3"/>
        <end position="48"/>
    </location>
</feature>
<dbReference type="Pfam" id="PF00201">
    <property type="entry name" value="UDPGT"/>
    <property type="match status" value="1"/>
</dbReference>
<evidence type="ECO:0000256" key="1">
    <source>
        <dbReference type="ARBA" id="ARBA00009995"/>
    </source>
</evidence>
<dbReference type="InterPro" id="IPR002213">
    <property type="entry name" value="UDP_glucos_trans"/>
</dbReference>
<dbReference type="InterPro" id="IPR035595">
    <property type="entry name" value="UDP_glycos_trans_CS"/>
</dbReference>
<comment type="caution">
    <text evidence="7">The sequence shown here is derived from an EMBL/GenBank/DDBJ whole genome shotgun (WGS) entry which is preliminary data.</text>
</comment>
<dbReference type="AlphaFoldDB" id="A0A9D4V0N7"/>
<evidence type="ECO:0000256" key="3">
    <source>
        <dbReference type="ARBA" id="ARBA00022679"/>
    </source>
</evidence>
<dbReference type="CDD" id="cd03784">
    <property type="entry name" value="GT1_Gtf-like"/>
    <property type="match status" value="1"/>
</dbReference>
<dbReference type="PANTHER" id="PTHR11926:SF1494">
    <property type="entry name" value="FLAVONOL 3-O-GLUCOSYLTRANSFERASE UGT76E12-RELATED"/>
    <property type="match status" value="1"/>
</dbReference>
<keyword evidence="8" id="KW-1185">Reference proteome</keyword>
<sequence>MHMVMVPYPLQGHLNPMMQFAKTLIAKHSVKVFFINSKHHHDRIQKARSPPSADDTMIASNRRHAQSTYELQGRLEFLWVDNGLPDDFDYTDISAKAQDFHAATLNMKGPLKQILERLKQKSPPISCVIFGSFCPWVHSISAELGIPSIFFWTQSASVLSIYYHAPLLDANGFFPYKKHNTSDPAEEEDTCKLVSYLPGVPPLHPSNIPTLLYVDGISDPVYAMLREQFSILQNCQGIIINSFEALERDAYQAMQKKLPFPVTLVGPLIPSALLEGDVNDASVGPSLPEENIECIDWLNHQRKQSVLYVSFGSLLNPSAEDLASIAIGIKNSKQPFLWVIRPRSSVRNVASILPEGFIDDTKEQGLIIPWAPQMQVLSHPSIGAFLTHCGWNSTLEGLSMGVPMISCPVMSDQPTNATYVCEFWKIGMTLKRHNDNSGRSLDGERGLMVPRKSGSLRSSDVERVVKTVLLEKEGEEMRKRAMELRKEARRARRAQGSSCIHMEDFIQTVGSHRNGK</sequence>
<dbReference type="Proteomes" id="UP000886520">
    <property type="component" value="Chromosome 7"/>
</dbReference>
<reference evidence="7" key="1">
    <citation type="submission" date="2021-01" db="EMBL/GenBank/DDBJ databases">
        <title>Adiantum capillus-veneris genome.</title>
        <authorList>
            <person name="Fang Y."/>
            <person name="Liao Q."/>
        </authorList>
    </citation>
    <scope>NUCLEOTIDE SEQUENCE</scope>
    <source>
        <strain evidence="7">H3</strain>
        <tissue evidence="7">Leaf</tissue>
    </source>
</reference>
<organism evidence="7 8">
    <name type="scientific">Adiantum capillus-veneris</name>
    <name type="common">Maidenhair fern</name>
    <dbReference type="NCBI Taxonomy" id="13818"/>
    <lineage>
        <taxon>Eukaryota</taxon>
        <taxon>Viridiplantae</taxon>
        <taxon>Streptophyta</taxon>
        <taxon>Embryophyta</taxon>
        <taxon>Tracheophyta</taxon>
        <taxon>Polypodiopsida</taxon>
        <taxon>Polypodiidae</taxon>
        <taxon>Polypodiales</taxon>
        <taxon>Pteridineae</taxon>
        <taxon>Pteridaceae</taxon>
        <taxon>Vittarioideae</taxon>
        <taxon>Adiantum</taxon>
    </lineage>
</organism>
<evidence type="ECO:0000256" key="2">
    <source>
        <dbReference type="ARBA" id="ARBA00022676"/>
    </source>
</evidence>
<dbReference type="FunFam" id="3.40.50.2000:FF:000060">
    <property type="entry name" value="Glycosyltransferase"/>
    <property type="match status" value="1"/>
</dbReference>
<evidence type="ECO:0000259" key="6">
    <source>
        <dbReference type="Pfam" id="PF26168"/>
    </source>
</evidence>
<evidence type="ECO:0000313" key="7">
    <source>
        <dbReference type="EMBL" id="KAI5077595.1"/>
    </source>
</evidence>
<proteinExistence type="inferred from homology"/>
<dbReference type="PANTHER" id="PTHR11926">
    <property type="entry name" value="GLUCOSYL/GLUCURONOSYL TRANSFERASES"/>
    <property type="match status" value="1"/>
</dbReference>
<dbReference type="GO" id="GO:0080044">
    <property type="term" value="F:quercetin 7-O-glucosyltransferase activity"/>
    <property type="evidence" value="ECO:0007669"/>
    <property type="project" value="TreeGrafter"/>
</dbReference>
<keyword evidence="3 4" id="KW-0808">Transferase</keyword>
<dbReference type="InterPro" id="IPR058980">
    <property type="entry name" value="Glyco_transf_N"/>
</dbReference>
<dbReference type="EC" id="2.4.1.-" evidence="5"/>